<evidence type="ECO:0000313" key="1">
    <source>
        <dbReference type="EMBL" id="KAH3781736.1"/>
    </source>
</evidence>
<reference evidence="1" key="2">
    <citation type="submission" date="2020-11" db="EMBL/GenBank/DDBJ databases">
        <authorList>
            <person name="McCartney M.A."/>
            <person name="Auch B."/>
            <person name="Kono T."/>
            <person name="Mallez S."/>
            <person name="Becker A."/>
            <person name="Gohl D.M."/>
            <person name="Silverstein K.A.T."/>
            <person name="Koren S."/>
            <person name="Bechman K.B."/>
            <person name="Herman A."/>
            <person name="Abrahante J.E."/>
            <person name="Garbe J."/>
        </authorList>
    </citation>
    <scope>NUCLEOTIDE SEQUENCE</scope>
    <source>
        <strain evidence="1">Duluth1</strain>
        <tissue evidence="1">Whole animal</tissue>
    </source>
</reference>
<evidence type="ECO:0000313" key="2">
    <source>
        <dbReference type="Proteomes" id="UP000828390"/>
    </source>
</evidence>
<dbReference type="EMBL" id="JAIWYP010000008">
    <property type="protein sequence ID" value="KAH3781736.1"/>
    <property type="molecule type" value="Genomic_DNA"/>
</dbReference>
<gene>
    <name evidence="1" type="ORF">DPMN_159640</name>
</gene>
<dbReference type="Proteomes" id="UP000828390">
    <property type="component" value="Unassembled WGS sequence"/>
</dbReference>
<organism evidence="1 2">
    <name type="scientific">Dreissena polymorpha</name>
    <name type="common">Zebra mussel</name>
    <name type="synonym">Mytilus polymorpha</name>
    <dbReference type="NCBI Taxonomy" id="45954"/>
    <lineage>
        <taxon>Eukaryota</taxon>
        <taxon>Metazoa</taxon>
        <taxon>Spiralia</taxon>
        <taxon>Lophotrochozoa</taxon>
        <taxon>Mollusca</taxon>
        <taxon>Bivalvia</taxon>
        <taxon>Autobranchia</taxon>
        <taxon>Heteroconchia</taxon>
        <taxon>Euheterodonta</taxon>
        <taxon>Imparidentia</taxon>
        <taxon>Neoheterodontei</taxon>
        <taxon>Myida</taxon>
        <taxon>Dreissenoidea</taxon>
        <taxon>Dreissenidae</taxon>
        <taxon>Dreissena</taxon>
    </lineage>
</organism>
<proteinExistence type="predicted"/>
<sequence>MSTVASLSFTAVHYIEYIPWLMYVDARTTTLLGECGSLKLHSTLTFLRDEVFRQGKVLPIFAPEFTSGDSGRMKVKLRLAAGTYYLQSTRKNFNQYDIDLTCQLCQQEIETTSHFLIECSLLNSVRESVLPDIALQRKYISKQ</sequence>
<evidence type="ECO:0008006" key="3">
    <source>
        <dbReference type="Google" id="ProtNLM"/>
    </source>
</evidence>
<reference evidence="1" key="1">
    <citation type="journal article" date="2019" name="bioRxiv">
        <title>The Genome of the Zebra Mussel, Dreissena polymorpha: A Resource for Invasive Species Research.</title>
        <authorList>
            <person name="McCartney M.A."/>
            <person name="Auch B."/>
            <person name="Kono T."/>
            <person name="Mallez S."/>
            <person name="Zhang Y."/>
            <person name="Obille A."/>
            <person name="Becker A."/>
            <person name="Abrahante J.E."/>
            <person name="Garbe J."/>
            <person name="Badalamenti J.P."/>
            <person name="Herman A."/>
            <person name="Mangelson H."/>
            <person name="Liachko I."/>
            <person name="Sullivan S."/>
            <person name="Sone E.D."/>
            <person name="Koren S."/>
            <person name="Silverstein K.A.T."/>
            <person name="Beckman K.B."/>
            <person name="Gohl D.M."/>
        </authorList>
    </citation>
    <scope>NUCLEOTIDE SEQUENCE</scope>
    <source>
        <strain evidence="1">Duluth1</strain>
        <tissue evidence="1">Whole animal</tissue>
    </source>
</reference>
<dbReference type="AlphaFoldDB" id="A0A9D4ENN7"/>
<accession>A0A9D4ENN7</accession>
<keyword evidence="2" id="KW-1185">Reference proteome</keyword>
<protein>
    <recommendedName>
        <fullName evidence="3">Reverse transcriptase zinc-binding domain-containing protein</fullName>
    </recommendedName>
</protein>
<comment type="caution">
    <text evidence="1">The sequence shown here is derived from an EMBL/GenBank/DDBJ whole genome shotgun (WGS) entry which is preliminary data.</text>
</comment>
<name>A0A9D4ENN7_DREPO</name>